<protein>
    <recommendedName>
        <fullName evidence="7">EamA domain-containing protein</fullName>
    </recommendedName>
</protein>
<feature type="transmembrane region" description="Helical" evidence="6">
    <location>
        <begin position="158"/>
        <end position="181"/>
    </location>
</feature>
<dbReference type="EMBL" id="FMSH01000247">
    <property type="protein sequence ID" value="SCU76555.1"/>
    <property type="molecule type" value="Genomic_DNA"/>
</dbReference>
<proteinExistence type="inferred from homology"/>
<feature type="transmembrane region" description="Helical" evidence="6">
    <location>
        <begin position="51"/>
        <end position="71"/>
    </location>
</feature>
<dbReference type="GO" id="GO:0016020">
    <property type="term" value="C:membrane"/>
    <property type="evidence" value="ECO:0007669"/>
    <property type="project" value="UniProtKB-SubCell"/>
</dbReference>
<dbReference type="SUPFAM" id="SSF103481">
    <property type="entry name" value="Multidrug resistance efflux transporter EmrE"/>
    <property type="match status" value="2"/>
</dbReference>
<feature type="transmembrane region" description="Helical" evidence="6">
    <location>
        <begin position="25"/>
        <end position="45"/>
    </location>
</feature>
<gene>
    <name evidence="8" type="ORF">CNECB9_3200001</name>
</gene>
<dbReference type="InterPro" id="IPR050638">
    <property type="entry name" value="AA-Vitamin_Transporters"/>
</dbReference>
<feature type="transmembrane region" description="Helical" evidence="6">
    <location>
        <begin position="275"/>
        <end position="294"/>
    </location>
</feature>
<evidence type="ECO:0000259" key="7">
    <source>
        <dbReference type="Pfam" id="PF00892"/>
    </source>
</evidence>
<evidence type="ECO:0000256" key="3">
    <source>
        <dbReference type="ARBA" id="ARBA00022692"/>
    </source>
</evidence>
<keyword evidence="3 6" id="KW-0812">Transmembrane</keyword>
<feature type="transmembrane region" description="Helical" evidence="6">
    <location>
        <begin position="108"/>
        <end position="127"/>
    </location>
</feature>
<dbReference type="InterPro" id="IPR037185">
    <property type="entry name" value="EmrE-like"/>
</dbReference>
<comment type="subcellular location">
    <subcellularLocation>
        <location evidence="1">Membrane</location>
        <topology evidence="1">Multi-pass membrane protein</topology>
    </subcellularLocation>
</comment>
<feature type="transmembrane region" description="Helical" evidence="6">
    <location>
        <begin position="134"/>
        <end position="152"/>
    </location>
</feature>
<feature type="transmembrane region" description="Helical" evidence="6">
    <location>
        <begin position="219"/>
        <end position="241"/>
    </location>
</feature>
<evidence type="ECO:0000256" key="4">
    <source>
        <dbReference type="ARBA" id="ARBA00022989"/>
    </source>
</evidence>
<dbReference type="PANTHER" id="PTHR32322:SF2">
    <property type="entry name" value="EAMA DOMAIN-CONTAINING PROTEIN"/>
    <property type="match status" value="1"/>
</dbReference>
<dbReference type="RefSeq" id="WP_340526109.1">
    <property type="nucleotide sequence ID" value="NZ_FMSH01000247.1"/>
</dbReference>
<evidence type="ECO:0000256" key="5">
    <source>
        <dbReference type="ARBA" id="ARBA00023136"/>
    </source>
</evidence>
<evidence type="ECO:0000256" key="6">
    <source>
        <dbReference type="SAM" id="Phobius"/>
    </source>
</evidence>
<evidence type="ECO:0000256" key="2">
    <source>
        <dbReference type="ARBA" id="ARBA00007362"/>
    </source>
</evidence>
<evidence type="ECO:0000313" key="8">
    <source>
        <dbReference type="EMBL" id="SCU76555.1"/>
    </source>
</evidence>
<reference evidence="8" key="1">
    <citation type="submission" date="2016-09" db="EMBL/GenBank/DDBJ databases">
        <authorList>
            <person name="Capua I."/>
            <person name="De Benedictis P."/>
            <person name="Joannis T."/>
            <person name="Lombin L.H."/>
            <person name="Cattoli G."/>
        </authorList>
    </citation>
    <scope>NUCLEOTIDE SEQUENCE</scope>
    <source>
        <strain evidence="8">B9</strain>
    </source>
</reference>
<evidence type="ECO:0000256" key="1">
    <source>
        <dbReference type="ARBA" id="ARBA00004141"/>
    </source>
</evidence>
<comment type="similarity">
    <text evidence="2">Belongs to the EamA transporter family.</text>
</comment>
<dbReference type="AlphaFoldDB" id="A0A1K0IHQ9"/>
<keyword evidence="5 6" id="KW-0472">Membrane</keyword>
<feature type="domain" description="EamA" evidence="7">
    <location>
        <begin position="30"/>
        <end position="151"/>
    </location>
</feature>
<feature type="transmembrane region" description="Helical" evidence="6">
    <location>
        <begin position="83"/>
        <end position="102"/>
    </location>
</feature>
<feature type="transmembrane region" description="Helical" evidence="6">
    <location>
        <begin position="248"/>
        <end position="269"/>
    </location>
</feature>
<accession>A0A1K0IHQ9</accession>
<feature type="transmembrane region" description="Helical" evidence="6">
    <location>
        <begin position="193"/>
        <end position="213"/>
    </location>
</feature>
<name>A0A1K0IHQ9_CUPNE</name>
<dbReference type="Pfam" id="PF00892">
    <property type="entry name" value="EamA"/>
    <property type="match status" value="2"/>
</dbReference>
<dbReference type="InterPro" id="IPR000620">
    <property type="entry name" value="EamA_dom"/>
</dbReference>
<feature type="domain" description="EamA" evidence="7">
    <location>
        <begin position="163"/>
        <end position="294"/>
    </location>
</feature>
<organism evidence="8">
    <name type="scientific">Cupriavidus necator</name>
    <name type="common">Alcaligenes eutrophus</name>
    <name type="synonym">Ralstonia eutropha</name>
    <dbReference type="NCBI Taxonomy" id="106590"/>
    <lineage>
        <taxon>Bacteria</taxon>
        <taxon>Pseudomonadati</taxon>
        <taxon>Pseudomonadota</taxon>
        <taxon>Betaproteobacteria</taxon>
        <taxon>Burkholderiales</taxon>
        <taxon>Burkholderiaceae</taxon>
        <taxon>Cupriavidus</taxon>
    </lineage>
</organism>
<sequence>MTTDKDCAAQFDAATGTRTTNTSAWATPLFVLLWSSGAIAARLALDHATPFALLTLRFALVCAVLGAIGLARHRLLPPRGERLYAALTGLLLIGGYSVFYFLALDQGMTPGVLATVLGAQPMLTLLLTERRFSAARMAGLALALAGLAMVVADSLLLARLSLAGVLCALASLASMTVGAILQKRITRAPAEVLPLQYGASLAACLLCLPFQPFAFDASLAFAAPLLWLALVISIGATLLFYRLIRAGNLVNVTSLFYLVPAGTAVLDYLLLGNRMAPLAMAGMGAVLAGLGVVFRGGRPNGIRESCRNPASPWRGAVQRLRSRSANAANTVNRARSEDPFIKS</sequence>
<keyword evidence="4 6" id="KW-1133">Transmembrane helix</keyword>
<dbReference type="PANTHER" id="PTHR32322">
    <property type="entry name" value="INNER MEMBRANE TRANSPORTER"/>
    <property type="match status" value="1"/>
</dbReference>